<accession>A0ABW1A6N7</accession>
<reference evidence="3" key="1">
    <citation type="journal article" date="2019" name="Int. J. Syst. Evol. Microbiol.">
        <title>The Global Catalogue of Microorganisms (GCM) 10K type strain sequencing project: providing services to taxonomists for standard genome sequencing and annotation.</title>
        <authorList>
            <consortium name="The Broad Institute Genomics Platform"/>
            <consortium name="The Broad Institute Genome Sequencing Center for Infectious Disease"/>
            <person name="Wu L."/>
            <person name="Ma J."/>
        </authorList>
    </citation>
    <scope>NUCLEOTIDE SEQUENCE [LARGE SCALE GENOMIC DNA]</scope>
    <source>
        <strain evidence="3">KCTC 42087</strain>
    </source>
</reference>
<protein>
    <submittedName>
        <fullName evidence="2">Uncharacterized protein</fullName>
    </submittedName>
</protein>
<evidence type="ECO:0000256" key="1">
    <source>
        <dbReference type="SAM" id="MobiDB-lite"/>
    </source>
</evidence>
<dbReference type="RefSeq" id="WP_378284603.1">
    <property type="nucleotide sequence ID" value="NZ_JBHSON010000037.1"/>
</dbReference>
<evidence type="ECO:0000313" key="3">
    <source>
        <dbReference type="Proteomes" id="UP001596074"/>
    </source>
</evidence>
<feature type="compositionally biased region" description="Basic and acidic residues" evidence="1">
    <location>
        <begin position="10"/>
        <end position="21"/>
    </location>
</feature>
<organism evidence="2 3">
    <name type="scientific">Actinomadura rugatobispora</name>
    <dbReference type="NCBI Taxonomy" id="1994"/>
    <lineage>
        <taxon>Bacteria</taxon>
        <taxon>Bacillati</taxon>
        <taxon>Actinomycetota</taxon>
        <taxon>Actinomycetes</taxon>
        <taxon>Streptosporangiales</taxon>
        <taxon>Thermomonosporaceae</taxon>
        <taxon>Actinomadura</taxon>
    </lineage>
</organism>
<evidence type="ECO:0000313" key="2">
    <source>
        <dbReference type="EMBL" id="MFC5748905.1"/>
    </source>
</evidence>
<keyword evidence="3" id="KW-1185">Reference proteome</keyword>
<name>A0ABW1A6N7_9ACTN</name>
<proteinExistence type="predicted"/>
<dbReference type="EMBL" id="JBHSON010000037">
    <property type="protein sequence ID" value="MFC5748905.1"/>
    <property type="molecule type" value="Genomic_DNA"/>
</dbReference>
<comment type="caution">
    <text evidence="2">The sequence shown here is derived from an EMBL/GenBank/DDBJ whole genome shotgun (WGS) entry which is preliminary data.</text>
</comment>
<gene>
    <name evidence="2" type="ORF">ACFPZN_25090</name>
</gene>
<sequence>MNLEQAITRHYAEQAEAEASKPTRTTTGPPATLEHAVRAALPPPRRRRVASR</sequence>
<dbReference type="Proteomes" id="UP001596074">
    <property type="component" value="Unassembled WGS sequence"/>
</dbReference>
<feature type="region of interest" description="Disordered" evidence="1">
    <location>
        <begin position="1"/>
        <end position="52"/>
    </location>
</feature>